<reference evidence="10 11" key="1">
    <citation type="submission" date="2016-10" db="EMBL/GenBank/DDBJ databases">
        <authorList>
            <person name="Varghese N."/>
            <person name="Submissions S."/>
        </authorList>
    </citation>
    <scope>NUCLEOTIDE SEQUENCE [LARGE SCALE GENOMIC DNA]</scope>
    <source>
        <strain evidence="10 11">CGMCC 1.3527</strain>
    </source>
</reference>
<feature type="domain" description="T-SNARE coiled-coil homology" evidence="9">
    <location>
        <begin position="230"/>
        <end position="292"/>
    </location>
</feature>
<evidence type="ECO:0000256" key="3">
    <source>
        <dbReference type="ARBA" id="ARBA00023224"/>
    </source>
</evidence>
<dbReference type="SUPFAM" id="SSF46458">
    <property type="entry name" value="Globin-like"/>
    <property type="match status" value="1"/>
</dbReference>
<dbReference type="InterPro" id="IPR004090">
    <property type="entry name" value="Chemotax_Me-accpt_rcpt"/>
</dbReference>
<evidence type="ECO:0000256" key="5">
    <source>
        <dbReference type="PROSITE-ProRule" id="PRU00284"/>
    </source>
</evidence>
<dbReference type="GO" id="GO:0019825">
    <property type="term" value="F:oxygen binding"/>
    <property type="evidence" value="ECO:0007669"/>
    <property type="project" value="InterPro"/>
</dbReference>
<comment type="similarity">
    <text evidence="4">Belongs to the methyl-accepting chemotaxis (MCP) protein family.</text>
</comment>
<dbReference type="InterPro" id="IPR004089">
    <property type="entry name" value="MCPsignal_dom"/>
</dbReference>
<dbReference type="EMBL" id="FNBO01000001">
    <property type="protein sequence ID" value="SDF01865.1"/>
    <property type="molecule type" value="Genomic_DNA"/>
</dbReference>
<dbReference type="Proteomes" id="UP000324020">
    <property type="component" value="Unassembled WGS sequence"/>
</dbReference>
<evidence type="ECO:0000256" key="1">
    <source>
        <dbReference type="ARBA" id="ARBA00004429"/>
    </source>
</evidence>
<keyword evidence="2" id="KW-0997">Cell inner membrane</keyword>
<feature type="coiled-coil region" evidence="6">
    <location>
        <begin position="211"/>
        <end position="238"/>
    </location>
</feature>
<evidence type="ECO:0000256" key="4">
    <source>
        <dbReference type="ARBA" id="ARBA00029447"/>
    </source>
</evidence>
<protein>
    <submittedName>
        <fullName evidence="10">Methyl-accepting chemotaxis protein</fullName>
    </submittedName>
</protein>
<name>A0A1G7HN41_9EURY</name>
<evidence type="ECO:0000259" key="8">
    <source>
        <dbReference type="PROSITE" id="PS50111"/>
    </source>
</evidence>
<evidence type="ECO:0000256" key="2">
    <source>
        <dbReference type="ARBA" id="ARBA00022519"/>
    </source>
</evidence>
<dbReference type="InterPro" id="IPR009050">
    <property type="entry name" value="Globin-like_sf"/>
</dbReference>
<keyword evidence="11" id="KW-1185">Reference proteome</keyword>
<dbReference type="Gene3D" id="1.10.490.10">
    <property type="entry name" value="Globins"/>
    <property type="match status" value="1"/>
</dbReference>
<dbReference type="PROSITE" id="PS50111">
    <property type="entry name" value="CHEMOTAXIS_TRANSDUC_2"/>
    <property type="match status" value="1"/>
</dbReference>
<accession>A0A1G7HN41</accession>
<sequence length="584" mass="63229">MATSGEYGRNDFGQGGLNDRLDVGELVDEIGLDADEIAWRKEFVGFDEEDERRLSRYEDAFAENAEQIADDFYENLTGHEQTVEVIGRSEKGLEQLKRTQSAYLVTLAEGEYDEEYFRDRARIGKIHDMLEMPMKHYLGQYGVYYDLILPLIGDRLVDSLTDRLAPDGVSEELDDATAAVVEEEVDDAIEDLLSVLRIVNLDMQVVTDTYIHSYSEKLTEAVERNERLMAEVEDEVEEPIGDLRESAGDVADRAAEVGDAAEDQSDRVAEISSEVSNLSATVEEVASTADEVERTSSRAETLAEDGREAADDAASAMDDIGDAVDEVADDVEALQERVEEIDEFVDAINGIADQTNLLALNASIEAARAGEAGAGFGVVADEIKSLAEESQRHASDIESMVGGIRTDTEETVESLSETTVRVDEGSERVADATENLTDIAEAVTETADGIDEVSDVTDEQAAAAEEIAATIDGVVEQSNRISEQMQALAADSERQSTAVEAVERTVRRLSADSGGDGGPRGASRTDGGRRPTETNGGSRADAADDSRSIPAGVPDGIPEFVIDRLSEEELRAIAAGELEMDDVR</sequence>
<keyword evidence="2" id="KW-0472">Membrane</keyword>
<dbReference type="PRINTS" id="PR00260">
    <property type="entry name" value="CHEMTRNSDUCR"/>
</dbReference>
<evidence type="ECO:0000313" key="11">
    <source>
        <dbReference type="Proteomes" id="UP000324020"/>
    </source>
</evidence>
<dbReference type="GO" id="GO:0020037">
    <property type="term" value="F:heme binding"/>
    <property type="evidence" value="ECO:0007669"/>
    <property type="project" value="InterPro"/>
</dbReference>
<dbReference type="PROSITE" id="PS50192">
    <property type="entry name" value="T_SNARE"/>
    <property type="match status" value="1"/>
</dbReference>
<evidence type="ECO:0000313" key="10">
    <source>
        <dbReference type="EMBL" id="SDF01865.1"/>
    </source>
</evidence>
<gene>
    <name evidence="10" type="ORF">SAMN04488067_101450</name>
</gene>
<dbReference type="InterPro" id="IPR039379">
    <property type="entry name" value="Protoglobin_sensor_dom"/>
</dbReference>
<dbReference type="GO" id="GO:0004888">
    <property type="term" value="F:transmembrane signaling receptor activity"/>
    <property type="evidence" value="ECO:0007669"/>
    <property type="project" value="InterPro"/>
</dbReference>
<dbReference type="GO" id="GO:0007165">
    <property type="term" value="P:signal transduction"/>
    <property type="evidence" value="ECO:0007669"/>
    <property type="project" value="UniProtKB-KW"/>
</dbReference>
<keyword evidence="2" id="KW-1003">Cell membrane</keyword>
<evidence type="ECO:0000256" key="7">
    <source>
        <dbReference type="SAM" id="MobiDB-lite"/>
    </source>
</evidence>
<dbReference type="AlphaFoldDB" id="A0A1G7HN41"/>
<dbReference type="InterPro" id="IPR044398">
    <property type="entry name" value="Globin-sensor_dom"/>
</dbReference>
<dbReference type="SUPFAM" id="SSF58104">
    <property type="entry name" value="Methyl-accepting chemotaxis protein (MCP) signaling domain"/>
    <property type="match status" value="1"/>
</dbReference>
<organism evidence="10 11">
    <name type="scientific">Halorubrum xinjiangense</name>
    <dbReference type="NCBI Taxonomy" id="261291"/>
    <lineage>
        <taxon>Archaea</taxon>
        <taxon>Methanobacteriati</taxon>
        <taxon>Methanobacteriota</taxon>
        <taxon>Stenosarchaea group</taxon>
        <taxon>Halobacteria</taxon>
        <taxon>Halobacteriales</taxon>
        <taxon>Haloferacaceae</taxon>
        <taxon>Halorubrum</taxon>
    </lineage>
</organism>
<feature type="region of interest" description="Disordered" evidence="7">
    <location>
        <begin position="286"/>
        <end position="315"/>
    </location>
</feature>
<comment type="subcellular location">
    <subcellularLocation>
        <location evidence="1">Cell inner membrane</location>
        <topology evidence="1">Multi-pass membrane protein</topology>
    </subcellularLocation>
</comment>
<dbReference type="Gene3D" id="1.10.287.950">
    <property type="entry name" value="Methyl-accepting chemotaxis protein"/>
    <property type="match status" value="1"/>
</dbReference>
<evidence type="ECO:0000256" key="6">
    <source>
        <dbReference type="SAM" id="Coils"/>
    </source>
</evidence>
<dbReference type="Pfam" id="PF00015">
    <property type="entry name" value="MCPsignal"/>
    <property type="match status" value="1"/>
</dbReference>
<dbReference type="PANTHER" id="PTHR32089">
    <property type="entry name" value="METHYL-ACCEPTING CHEMOTAXIS PROTEIN MCPB"/>
    <property type="match status" value="1"/>
</dbReference>
<keyword evidence="3 5" id="KW-0807">Transducer</keyword>
<evidence type="ECO:0000259" key="9">
    <source>
        <dbReference type="PROSITE" id="PS50192"/>
    </source>
</evidence>
<dbReference type="InterPro" id="IPR012292">
    <property type="entry name" value="Globin/Proto"/>
</dbReference>
<dbReference type="InterPro" id="IPR000727">
    <property type="entry name" value="T_SNARE_dom"/>
</dbReference>
<dbReference type="PANTHER" id="PTHR32089:SF112">
    <property type="entry name" value="LYSOZYME-LIKE PROTEIN-RELATED"/>
    <property type="match status" value="1"/>
</dbReference>
<dbReference type="RefSeq" id="WP_223174355.1">
    <property type="nucleotide sequence ID" value="NZ_FNBO01000001.1"/>
</dbReference>
<dbReference type="GO" id="GO:0005886">
    <property type="term" value="C:plasma membrane"/>
    <property type="evidence" value="ECO:0007669"/>
    <property type="project" value="UniProtKB-SubCell"/>
</dbReference>
<dbReference type="GO" id="GO:0006935">
    <property type="term" value="P:chemotaxis"/>
    <property type="evidence" value="ECO:0007669"/>
    <property type="project" value="InterPro"/>
</dbReference>
<dbReference type="SMART" id="SM00283">
    <property type="entry name" value="MA"/>
    <property type="match status" value="1"/>
</dbReference>
<feature type="domain" description="Methyl-accepting transducer" evidence="8">
    <location>
        <begin position="239"/>
        <end position="475"/>
    </location>
</feature>
<feature type="region of interest" description="Disordered" evidence="7">
    <location>
        <begin position="507"/>
        <end position="558"/>
    </location>
</feature>
<keyword evidence="6" id="KW-0175">Coiled coil</keyword>
<proteinExistence type="inferred from homology"/>
<dbReference type="CDD" id="cd01068">
    <property type="entry name" value="globin_sensor"/>
    <property type="match status" value="1"/>
</dbReference>
<dbReference type="Pfam" id="PF11563">
    <property type="entry name" value="Protoglobin"/>
    <property type="match status" value="1"/>
</dbReference>